<dbReference type="Proteomes" id="UP001204798">
    <property type="component" value="Unassembled WGS sequence"/>
</dbReference>
<proteinExistence type="inferred from homology"/>
<evidence type="ECO:0000313" key="3">
    <source>
        <dbReference type="EMBL" id="MCS3920583.1"/>
    </source>
</evidence>
<evidence type="ECO:0000313" key="4">
    <source>
        <dbReference type="Proteomes" id="UP001204798"/>
    </source>
</evidence>
<organism evidence="3 4">
    <name type="scientific">Candidatus Fervidibacter sacchari</name>
    <dbReference type="NCBI Taxonomy" id="1448929"/>
    <lineage>
        <taxon>Bacteria</taxon>
        <taxon>Candidatus Fervidibacterota</taxon>
        <taxon>Candidatus Fervidibacter</taxon>
    </lineage>
</organism>
<comment type="similarity">
    <text evidence="2">Belongs to the LarC family.</text>
</comment>
<evidence type="ECO:0000256" key="1">
    <source>
        <dbReference type="ARBA" id="ARBA00022596"/>
    </source>
</evidence>
<dbReference type="Gene3D" id="3.10.20.300">
    <property type="entry name" value="mk0293 like domain"/>
    <property type="match status" value="1"/>
</dbReference>
<dbReference type="PANTHER" id="PTHR36566">
    <property type="entry name" value="NICKEL INSERTION PROTEIN-RELATED"/>
    <property type="match status" value="1"/>
</dbReference>
<keyword evidence="2" id="KW-0456">Lyase</keyword>
<comment type="caution">
    <text evidence="3">The sequence shown here is derived from an EMBL/GenBank/DDBJ whole genome shotgun (WGS) entry which is preliminary data.</text>
</comment>
<dbReference type="Pfam" id="PF01969">
    <property type="entry name" value="Ni_insertion"/>
    <property type="match status" value="1"/>
</dbReference>
<keyword evidence="4" id="KW-1185">Reference proteome</keyword>
<dbReference type="PANTHER" id="PTHR36566:SF1">
    <property type="entry name" value="PYRIDINIUM-3,5-BISTHIOCARBOXYLIC ACID MONONUCLEOTIDE NICKEL INSERTION PROTEIN"/>
    <property type="match status" value="1"/>
</dbReference>
<protein>
    <recommendedName>
        <fullName evidence="2">Putative nickel insertion protein</fullName>
    </recommendedName>
</protein>
<reference evidence="3 4" key="1">
    <citation type="submission" date="2022-08" db="EMBL/GenBank/DDBJ databases">
        <title>Bacterial and archaeal communities from various locations to study Microbial Dark Matter (Phase II).</title>
        <authorList>
            <person name="Stepanauskas R."/>
        </authorList>
    </citation>
    <scope>NUCLEOTIDE SEQUENCE [LARGE SCALE GENOMIC DNA]</scope>
    <source>
        <strain evidence="3 4">PD1</strain>
    </source>
</reference>
<gene>
    <name evidence="3" type="ORF">M2350_003012</name>
</gene>
<dbReference type="NCBIfam" id="TIGR00299">
    <property type="entry name" value="nickel pincer cofactor biosynthesis protein LarC"/>
    <property type="match status" value="1"/>
</dbReference>
<sequence length="401" mass="43289">MVCAFVDCFAGISGDMLLGALIDAGAPVDDLLLGLKTLPVSGWELEVERVQKGAVAATSVSVIVHENQPERHLSDIETIIIASQLPEKVKEQSLKVFQLLAEAEAKVHGIGVNEVHFHEVGAVDSILDIVGSVYALHLLGVQAVYASALPFTRGRVKTLHGDLPVPAPATMELLCGVPTYPLDIEVELVTPTGAALLKALANGFGMPPPFTPRKVGYGAGKRDLPFPNVLRVILGDLPDNIALERERLVVVETNLDDMTGEMAGYAMERLLAAGVRDVWVVPAQMKKNRPAIVLSVLCDHEKLPTVLQILLRETTTLGVRVQEVERLCLPREIWEVTTPYGTVKVKVAKLGDEIVNIAPEYEDCRRLALEQRVPLKEVMAAAIAAAHNKAGKSQTSLKSEG</sequence>
<dbReference type="InterPro" id="IPR002822">
    <property type="entry name" value="Ni_insertion"/>
</dbReference>
<evidence type="ECO:0000256" key="2">
    <source>
        <dbReference type="HAMAP-Rule" id="MF_01074"/>
    </source>
</evidence>
<dbReference type="Gene3D" id="3.30.70.1380">
    <property type="entry name" value="Transcriptional regulatory protein pf0864 domain like"/>
    <property type="match status" value="1"/>
</dbReference>
<accession>A0ABT2ERI7</accession>
<dbReference type="HAMAP" id="MF_01074">
    <property type="entry name" value="LarC"/>
    <property type="match status" value="1"/>
</dbReference>
<dbReference type="EMBL" id="JANUCP010000005">
    <property type="protein sequence ID" value="MCS3920583.1"/>
    <property type="molecule type" value="Genomic_DNA"/>
</dbReference>
<dbReference type="RefSeq" id="WP_259100264.1">
    <property type="nucleotide sequence ID" value="NZ_CP130454.1"/>
</dbReference>
<name>A0ABT2ERI7_9BACT</name>
<keyword evidence="1 2" id="KW-0533">Nickel</keyword>